<proteinExistence type="predicted"/>
<reference evidence="2 3" key="1">
    <citation type="journal article" date="2018" name="Nat. Biotechnol.">
        <title>A standardized bacterial taxonomy based on genome phylogeny substantially revises the tree of life.</title>
        <authorList>
            <person name="Parks D.H."/>
            <person name="Chuvochina M."/>
            <person name="Waite D.W."/>
            <person name="Rinke C."/>
            <person name="Skarshewski A."/>
            <person name="Chaumeil P.A."/>
            <person name="Hugenholtz P."/>
        </authorList>
    </citation>
    <scope>NUCLEOTIDE SEQUENCE [LARGE SCALE GENOMIC DNA]</scope>
    <source>
        <strain evidence="2">UBA8844</strain>
    </source>
</reference>
<protein>
    <recommendedName>
        <fullName evidence="4">C4-type zinc ribbon domain-containing protein</fullName>
    </recommendedName>
</protein>
<dbReference type="EMBL" id="DPIY01000007">
    <property type="protein sequence ID" value="HCT57182.1"/>
    <property type="molecule type" value="Genomic_DNA"/>
</dbReference>
<feature type="coiled-coil region" evidence="1">
    <location>
        <begin position="53"/>
        <end position="117"/>
    </location>
</feature>
<evidence type="ECO:0000313" key="3">
    <source>
        <dbReference type="Proteomes" id="UP000264071"/>
    </source>
</evidence>
<keyword evidence="1" id="KW-0175">Coiled coil</keyword>
<evidence type="ECO:0000256" key="1">
    <source>
        <dbReference type="SAM" id="Coils"/>
    </source>
</evidence>
<dbReference type="Gene3D" id="1.10.287.1490">
    <property type="match status" value="1"/>
</dbReference>
<evidence type="ECO:0000313" key="2">
    <source>
        <dbReference type="EMBL" id="HCT57182.1"/>
    </source>
</evidence>
<gene>
    <name evidence="2" type="ORF">DGD08_08210</name>
</gene>
<sequence>MNPELQALLTVQQDDEVIRAIEARLEALLPRYNALEASRRQAAAEVTRNETGLERETLRLRNCEGKLADHRARLEKNSAVLDGAQKLKEATAAAAQVEAAKKAVAEEESELLTASRRVSDVRTAVLAHRDEVERLTAELEVVRASISAEKAAIEGELNTVRARRMVSAEGVSRNLLSQYDRLSSRRRTTVLHALRGDYSCGACDTAIPTQRRLAMATGTCIEPCEGCGVLLYYRPAPEA</sequence>
<comment type="caution">
    <text evidence="2">The sequence shown here is derived from an EMBL/GenBank/DDBJ whole genome shotgun (WGS) entry which is preliminary data.</text>
</comment>
<dbReference type="OMA" id="IIVCEHC"/>
<organism evidence="2 3">
    <name type="scientific">Gemmatimonas aurantiaca</name>
    <dbReference type="NCBI Taxonomy" id="173480"/>
    <lineage>
        <taxon>Bacteria</taxon>
        <taxon>Pseudomonadati</taxon>
        <taxon>Gemmatimonadota</taxon>
        <taxon>Gemmatimonadia</taxon>
        <taxon>Gemmatimonadales</taxon>
        <taxon>Gemmatimonadaceae</taxon>
        <taxon>Gemmatimonas</taxon>
    </lineage>
</organism>
<evidence type="ECO:0008006" key="4">
    <source>
        <dbReference type="Google" id="ProtNLM"/>
    </source>
</evidence>
<dbReference type="AlphaFoldDB" id="A0A3D4V8X7"/>
<accession>A0A3D4V8X7</accession>
<dbReference type="Proteomes" id="UP000264071">
    <property type="component" value="Unassembled WGS sequence"/>
</dbReference>
<name>A0A3D4V8X7_9BACT</name>